<gene>
    <name evidence="2" type="ORF">UFOVP1020_43</name>
    <name evidence="3" type="ORF">UFOVP1170_38</name>
    <name evidence="4" type="ORF">UFOVP1621_7</name>
    <name evidence="1" type="ORF">UFOVP512_48</name>
</gene>
<dbReference type="EMBL" id="LR796488">
    <property type="protein sequence ID" value="CAB4147851.1"/>
    <property type="molecule type" value="Genomic_DNA"/>
</dbReference>
<dbReference type="EMBL" id="LR797500">
    <property type="protein sequence ID" value="CAB4220274.1"/>
    <property type="molecule type" value="Genomic_DNA"/>
</dbReference>
<evidence type="ECO:0000313" key="4">
    <source>
        <dbReference type="EMBL" id="CAB4220274.1"/>
    </source>
</evidence>
<sequence>MAARQLSDARTEGTNYGQGTTDKIGFYGLATPIAQRASTDAGAITAGASTTACNTLVIELRASLVALGLIKGAA</sequence>
<evidence type="ECO:0000313" key="2">
    <source>
        <dbReference type="EMBL" id="CAB4178702.1"/>
    </source>
</evidence>
<dbReference type="EMBL" id="LR797115">
    <property type="protein sequence ID" value="CAB4188060.1"/>
    <property type="molecule type" value="Genomic_DNA"/>
</dbReference>
<evidence type="ECO:0000313" key="3">
    <source>
        <dbReference type="EMBL" id="CAB4188060.1"/>
    </source>
</evidence>
<reference evidence="2" key="1">
    <citation type="submission" date="2020-05" db="EMBL/GenBank/DDBJ databases">
        <authorList>
            <person name="Chiriac C."/>
            <person name="Salcher M."/>
            <person name="Ghai R."/>
            <person name="Kavagutti S V."/>
        </authorList>
    </citation>
    <scope>NUCLEOTIDE SEQUENCE</scope>
</reference>
<proteinExistence type="predicted"/>
<name>A0A6J5Q5E7_9CAUD</name>
<evidence type="ECO:0008006" key="5">
    <source>
        <dbReference type="Google" id="ProtNLM"/>
    </source>
</evidence>
<accession>A0A6J5Q5E7</accession>
<evidence type="ECO:0000313" key="1">
    <source>
        <dbReference type="EMBL" id="CAB4147851.1"/>
    </source>
</evidence>
<protein>
    <recommendedName>
        <fullName evidence="5">Head fiber protein</fullName>
    </recommendedName>
</protein>
<organism evidence="2">
    <name type="scientific">uncultured Caudovirales phage</name>
    <dbReference type="NCBI Taxonomy" id="2100421"/>
    <lineage>
        <taxon>Viruses</taxon>
        <taxon>Duplodnaviria</taxon>
        <taxon>Heunggongvirae</taxon>
        <taxon>Uroviricota</taxon>
        <taxon>Caudoviricetes</taxon>
        <taxon>Peduoviridae</taxon>
        <taxon>Maltschvirus</taxon>
        <taxon>Maltschvirus maltsch</taxon>
    </lineage>
</organism>
<dbReference type="EMBL" id="LR796970">
    <property type="protein sequence ID" value="CAB4178702.1"/>
    <property type="molecule type" value="Genomic_DNA"/>
</dbReference>